<comment type="catalytic activity">
    <reaction evidence="10 12">
        <text>DNA(n) + a 2'-deoxyribonucleoside 5'-triphosphate = DNA(n+1) + diphosphate</text>
        <dbReference type="Rhea" id="RHEA:22508"/>
        <dbReference type="Rhea" id="RHEA-COMP:17339"/>
        <dbReference type="Rhea" id="RHEA-COMP:17340"/>
        <dbReference type="ChEBI" id="CHEBI:33019"/>
        <dbReference type="ChEBI" id="CHEBI:61560"/>
        <dbReference type="ChEBI" id="CHEBI:173112"/>
        <dbReference type="EC" id="2.7.7.7"/>
    </reaction>
</comment>
<dbReference type="EC" id="2.7.7.7" evidence="11 12"/>
<dbReference type="GO" id="GO:0003887">
    <property type="term" value="F:DNA-directed DNA polymerase activity"/>
    <property type="evidence" value="ECO:0007669"/>
    <property type="project" value="UniProtKB-EC"/>
</dbReference>
<evidence type="ECO:0000256" key="5">
    <source>
        <dbReference type="ARBA" id="ARBA00022763"/>
    </source>
</evidence>
<evidence type="ECO:0000259" key="14">
    <source>
        <dbReference type="SMART" id="SM00482"/>
    </source>
</evidence>
<dbReference type="SUPFAM" id="SSF56672">
    <property type="entry name" value="DNA/RNA polymerases"/>
    <property type="match status" value="1"/>
</dbReference>
<evidence type="ECO:0000256" key="4">
    <source>
        <dbReference type="ARBA" id="ARBA00022705"/>
    </source>
</evidence>
<dbReference type="Gene3D" id="3.40.50.1010">
    <property type="entry name" value="5'-nuclease"/>
    <property type="match status" value="1"/>
</dbReference>
<comment type="function">
    <text evidence="12">In addition to polymerase activity, this DNA polymerase exhibits 5'-3' exonuclease activity.</text>
</comment>
<evidence type="ECO:0000256" key="9">
    <source>
        <dbReference type="ARBA" id="ARBA00023204"/>
    </source>
</evidence>
<keyword evidence="2 12" id="KW-0808">Transferase</keyword>
<keyword evidence="8 12" id="KW-0238">DNA-binding</keyword>
<keyword evidence="3 12" id="KW-0548">Nucleotidyltransferase</keyword>
<name>A0ABU3IB42_9ACTO</name>
<dbReference type="Pfam" id="PF00476">
    <property type="entry name" value="DNA_pol_A"/>
    <property type="match status" value="1"/>
</dbReference>
<keyword evidence="5 12" id="KW-0227">DNA damage</keyword>
<dbReference type="EMBL" id="JASXSX010000001">
    <property type="protein sequence ID" value="MDT3767597.1"/>
    <property type="molecule type" value="Genomic_DNA"/>
</dbReference>
<evidence type="ECO:0000256" key="6">
    <source>
        <dbReference type="ARBA" id="ARBA00022839"/>
    </source>
</evidence>
<dbReference type="NCBIfam" id="TIGR00593">
    <property type="entry name" value="pola"/>
    <property type="match status" value="1"/>
</dbReference>
<evidence type="ECO:0000259" key="13">
    <source>
        <dbReference type="SMART" id="SM00475"/>
    </source>
</evidence>
<keyword evidence="7 12" id="KW-0239">DNA-directed DNA polymerase</keyword>
<feature type="domain" description="DNA-directed DNA polymerase family A palm" evidence="14">
    <location>
        <begin position="647"/>
        <end position="854"/>
    </location>
</feature>
<evidence type="ECO:0000256" key="12">
    <source>
        <dbReference type="RuleBase" id="RU004460"/>
    </source>
</evidence>
<dbReference type="Pfam" id="PF02739">
    <property type="entry name" value="5_3_exonuc_N"/>
    <property type="match status" value="1"/>
</dbReference>
<dbReference type="CDD" id="cd09859">
    <property type="entry name" value="PIN_53EXO"/>
    <property type="match status" value="1"/>
</dbReference>
<evidence type="ECO:0000256" key="2">
    <source>
        <dbReference type="ARBA" id="ARBA00022679"/>
    </source>
</evidence>
<protein>
    <recommendedName>
        <fullName evidence="11 12">DNA polymerase I</fullName>
        <ecNumber evidence="11 12">2.7.7.7</ecNumber>
    </recommendedName>
</protein>
<dbReference type="SMART" id="SM00279">
    <property type="entry name" value="HhH2"/>
    <property type="match status" value="1"/>
</dbReference>
<dbReference type="Gene3D" id="1.10.150.20">
    <property type="entry name" value="5' to 3' exonuclease, C-terminal subdomain"/>
    <property type="match status" value="2"/>
</dbReference>
<proteinExistence type="inferred from homology"/>
<comment type="similarity">
    <text evidence="1 12">Belongs to the DNA polymerase type-A family.</text>
</comment>
<dbReference type="NCBIfam" id="NF004397">
    <property type="entry name" value="PRK05755.1"/>
    <property type="match status" value="1"/>
</dbReference>
<dbReference type="Gene3D" id="3.30.420.10">
    <property type="entry name" value="Ribonuclease H-like superfamily/Ribonuclease H"/>
    <property type="match status" value="1"/>
</dbReference>
<dbReference type="InterPro" id="IPR036279">
    <property type="entry name" value="5-3_exonuclease_C_sf"/>
</dbReference>
<dbReference type="InterPro" id="IPR043502">
    <property type="entry name" value="DNA/RNA_pol_sf"/>
</dbReference>
<organism evidence="15 16">
    <name type="scientific">Gleimia hominis</name>
    <dbReference type="NCBI Taxonomy" id="595468"/>
    <lineage>
        <taxon>Bacteria</taxon>
        <taxon>Bacillati</taxon>
        <taxon>Actinomycetota</taxon>
        <taxon>Actinomycetes</taxon>
        <taxon>Actinomycetales</taxon>
        <taxon>Actinomycetaceae</taxon>
        <taxon>Gleimia</taxon>
    </lineage>
</organism>
<dbReference type="InterPro" id="IPR036397">
    <property type="entry name" value="RNaseH_sf"/>
</dbReference>
<dbReference type="SMART" id="SM00482">
    <property type="entry name" value="POLAc"/>
    <property type="match status" value="1"/>
</dbReference>
<comment type="caution">
    <text evidence="15">The sequence shown here is derived from an EMBL/GenBank/DDBJ whole genome shotgun (WGS) entry which is preliminary data.</text>
</comment>
<dbReference type="PRINTS" id="PR00868">
    <property type="entry name" value="DNAPOLI"/>
</dbReference>
<evidence type="ECO:0000256" key="8">
    <source>
        <dbReference type="ARBA" id="ARBA00023125"/>
    </source>
</evidence>
<evidence type="ECO:0000313" key="16">
    <source>
        <dbReference type="Proteomes" id="UP001247542"/>
    </source>
</evidence>
<evidence type="ECO:0000256" key="3">
    <source>
        <dbReference type="ARBA" id="ARBA00022695"/>
    </source>
</evidence>
<dbReference type="Proteomes" id="UP001247542">
    <property type="component" value="Unassembled WGS sequence"/>
</dbReference>
<dbReference type="InterPro" id="IPR012337">
    <property type="entry name" value="RNaseH-like_sf"/>
</dbReference>
<dbReference type="SUPFAM" id="SSF53098">
    <property type="entry name" value="Ribonuclease H-like"/>
    <property type="match status" value="1"/>
</dbReference>
<dbReference type="SMART" id="SM00475">
    <property type="entry name" value="53EXOc"/>
    <property type="match status" value="1"/>
</dbReference>
<dbReference type="Gene3D" id="1.20.1060.10">
    <property type="entry name" value="Taq DNA Polymerase, Chain T, domain 4"/>
    <property type="match status" value="1"/>
</dbReference>
<accession>A0ABU3IB42</accession>
<evidence type="ECO:0000313" key="15">
    <source>
        <dbReference type="EMBL" id="MDT3767597.1"/>
    </source>
</evidence>
<evidence type="ECO:0000256" key="10">
    <source>
        <dbReference type="ARBA" id="ARBA00049244"/>
    </source>
</evidence>
<keyword evidence="4 12" id="KW-0235">DNA replication</keyword>
<dbReference type="PANTHER" id="PTHR10133:SF27">
    <property type="entry name" value="DNA POLYMERASE NU"/>
    <property type="match status" value="1"/>
</dbReference>
<keyword evidence="16" id="KW-1185">Reference proteome</keyword>
<dbReference type="Gene3D" id="3.30.70.370">
    <property type="match status" value="1"/>
</dbReference>
<dbReference type="InterPro" id="IPR020045">
    <property type="entry name" value="DNA_polI_H3TH"/>
</dbReference>
<dbReference type="InterPro" id="IPR002421">
    <property type="entry name" value="5-3_exonuclease"/>
</dbReference>
<dbReference type="InterPro" id="IPR018320">
    <property type="entry name" value="DNA_polymerase_1"/>
</dbReference>
<dbReference type="Pfam" id="PF01367">
    <property type="entry name" value="5_3_exonuc"/>
    <property type="match status" value="1"/>
</dbReference>
<dbReference type="PANTHER" id="PTHR10133">
    <property type="entry name" value="DNA POLYMERASE I"/>
    <property type="match status" value="1"/>
</dbReference>
<feature type="domain" description="5'-3' exonuclease" evidence="13">
    <location>
        <begin position="1"/>
        <end position="264"/>
    </location>
</feature>
<evidence type="ECO:0000256" key="7">
    <source>
        <dbReference type="ARBA" id="ARBA00022932"/>
    </source>
</evidence>
<dbReference type="InterPro" id="IPR008918">
    <property type="entry name" value="HhH2"/>
</dbReference>
<evidence type="ECO:0000256" key="1">
    <source>
        <dbReference type="ARBA" id="ARBA00007705"/>
    </source>
</evidence>
<dbReference type="CDD" id="cd09898">
    <property type="entry name" value="H3TH_53EXO"/>
    <property type="match status" value="1"/>
</dbReference>
<dbReference type="SUPFAM" id="SSF88723">
    <property type="entry name" value="PIN domain-like"/>
    <property type="match status" value="1"/>
</dbReference>
<gene>
    <name evidence="12 15" type="primary">polA</name>
    <name evidence="15" type="ORF">QS713_05915</name>
</gene>
<reference evidence="15 16" key="1">
    <citation type="submission" date="2023-06" db="EMBL/GenBank/DDBJ databases">
        <title>Draft genome sequence of Gleimia hominis type strain CCUG 57540T.</title>
        <authorList>
            <person name="Salva-Serra F."/>
            <person name="Cardew S."/>
            <person name="Jensie Markopoulos S."/>
            <person name="Ohlen M."/>
            <person name="Inganas E."/>
            <person name="Svensson-Stadler L."/>
            <person name="Moore E.R.B."/>
        </authorList>
    </citation>
    <scope>NUCLEOTIDE SEQUENCE [LARGE SCALE GENOMIC DNA]</scope>
    <source>
        <strain evidence="15 16">CCUG 57540</strain>
    </source>
</reference>
<dbReference type="CDD" id="cd08637">
    <property type="entry name" value="DNA_pol_A_pol_I_C"/>
    <property type="match status" value="1"/>
</dbReference>
<dbReference type="SUPFAM" id="SSF47807">
    <property type="entry name" value="5' to 3' exonuclease, C-terminal subdomain"/>
    <property type="match status" value="1"/>
</dbReference>
<dbReference type="InterPro" id="IPR029060">
    <property type="entry name" value="PIN-like_dom_sf"/>
</dbReference>
<dbReference type="InterPro" id="IPR001098">
    <property type="entry name" value="DNA-dir_DNA_pol_A_palm_dom"/>
</dbReference>
<keyword evidence="6 12" id="KW-0540">Nuclease</keyword>
<sequence>MSESELLVIDGHSMAFRAFYALPAENFTTSGGQHTNAVYGFVSMLVKMLETHQPTHLAVAFDLASGSFRNQEYADYKAGRKKTPEEFKDQVPLIEQVLKAMGIAVLTKEGFEADDILATLAHMGQDQGAHVLVASGDRDSFQLITDQVQVIYPGRSPSDLRIMDTAAIEEKYGVEPARYPHIAALVGEKADNLPGVPGVGEKTAAQWIRKYDGLEGVLANADKIGGKRGEALREHAEDVKRNRRLNHLRTDVDLGVDLDALRRQPVDHVALGKLFDSLQIRTLRDRVRAVDVGEAGEAHALQNSAPQETHQETPQETHVQTTRDISVQEWAKQVKAARGIAIDVFPHERNKEIAQIALYRDSRALVLDPLELDAQREKELGALLASTPLAVRGAKTLRHQFAERGMELGDDLFDVELAAYLCQPGWANYRISTLAQAYLDREVPEPEDKKQQPLFADTATLAQLACAVFDLREQLEEWLDQRNASELFADLEAPLQRVLYRMEARGIQVDRRVLQDLAGELAKETQQAAQGAYDAIGKQVNLSSPKQLQTVLFEDLNMPKTRKIKTGYTTNAAALEKLYAQTHHPFLENLLAHRDKIKRRQTVDGLIDAVAPDGRIHTTFQQTAAATGRLASSDPNLQNIPARTSEGMRIREAFVPGQDYDLLVTADYSQIEMRIMAHLSRDSALIEAFKSGEDLHKTMAAMVFHVPVEDVDQHLRSRIKATSYGLAYGLSAYGLSQQLGTSVNEARALRKQYFERFGGVQDFLQAIVQQARHTGYTETIMGRRRYFPDLNSTNRQRREIAERAALNAPIQGSAADIIKVAMLNVEKALADAGLRARMLLQVHDELVLEVGENEVDQVESILREQMGSAGHLDVPLDVSVGVGASWRTAAH</sequence>
<dbReference type="InterPro" id="IPR020046">
    <property type="entry name" value="5-3_exonucl_a-hlix_arch_N"/>
</dbReference>
<dbReference type="InterPro" id="IPR002298">
    <property type="entry name" value="DNA_polymerase_A"/>
</dbReference>
<evidence type="ECO:0000256" key="11">
    <source>
        <dbReference type="NCBIfam" id="TIGR00593"/>
    </source>
</evidence>
<dbReference type="RefSeq" id="WP_313273291.1">
    <property type="nucleotide sequence ID" value="NZ_JASXSX010000001.1"/>
</dbReference>
<keyword evidence="6 12" id="KW-0269">Exonuclease</keyword>
<keyword evidence="12" id="KW-0378">Hydrolase</keyword>
<dbReference type="CDD" id="cd06140">
    <property type="entry name" value="DNA_polA_I_Bacillus_like_exo"/>
    <property type="match status" value="1"/>
</dbReference>
<keyword evidence="9 12" id="KW-0234">DNA repair</keyword>